<evidence type="ECO:0000256" key="2">
    <source>
        <dbReference type="SAM" id="SignalP"/>
    </source>
</evidence>
<reference evidence="4 5" key="1">
    <citation type="submission" date="2020-08" db="EMBL/GenBank/DDBJ databases">
        <title>Sequencing the genomes of 1000 actinobacteria strains.</title>
        <authorList>
            <person name="Klenk H.-P."/>
        </authorList>
    </citation>
    <scope>NUCLEOTIDE SEQUENCE [LARGE SCALE GENOMIC DNA]</scope>
    <source>
        <strain evidence="4 5">DSM 43768</strain>
    </source>
</reference>
<feature type="domain" description="GmrSD restriction endonucleases C-terminal" evidence="3">
    <location>
        <begin position="171"/>
        <end position="275"/>
    </location>
</feature>
<protein>
    <recommendedName>
        <fullName evidence="3">GmrSD restriction endonucleases C-terminal domain-containing protein</fullName>
    </recommendedName>
</protein>
<evidence type="ECO:0000259" key="3">
    <source>
        <dbReference type="Pfam" id="PF07510"/>
    </source>
</evidence>
<dbReference type="Proteomes" id="UP000565579">
    <property type="component" value="Unassembled WGS sequence"/>
</dbReference>
<sequence length="280" mass="31566">MISLRRAAYVAVLVLVFLPITATTLTAPQAALGEAEPRKRSQSQADSATRGRQVSDAATRAWRVSNFATHAGRVTDVAHARRVSDATHARRVTDATRTRRVSDSAALARRMLAKLKVARALSIRGYSRKRFQSAKGQHKARCSTREKVLARDGRKVRRNASCHPVKGSWYSPYDGKVLKSEKYVDVDHVVPLSYAWRSGAKRWSAAKRRAFATDLRRPELITVSHSANIAKGGQGPQSWRPQRRAHWCRYATSWITVKHHYRLFVTRAERTALLNMLRTC</sequence>
<name>A0A7X0P2R2_9ACTN</name>
<accession>A0A7X0P2R2</accession>
<keyword evidence="5" id="KW-1185">Reference proteome</keyword>
<proteinExistence type="predicted"/>
<feature type="signal peptide" evidence="2">
    <location>
        <begin position="1"/>
        <end position="22"/>
    </location>
</feature>
<evidence type="ECO:0000256" key="1">
    <source>
        <dbReference type="SAM" id="MobiDB-lite"/>
    </source>
</evidence>
<feature type="compositionally biased region" description="Polar residues" evidence="1">
    <location>
        <begin position="42"/>
        <end position="52"/>
    </location>
</feature>
<dbReference type="AlphaFoldDB" id="A0A7X0P2R2"/>
<feature type="region of interest" description="Disordered" evidence="1">
    <location>
        <begin position="31"/>
        <end position="57"/>
    </location>
</feature>
<gene>
    <name evidence="4" type="ORF">HD593_008958</name>
</gene>
<comment type="caution">
    <text evidence="4">The sequence shown here is derived from an EMBL/GenBank/DDBJ whole genome shotgun (WGS) entry which is preliminary data.</text>
</comment>
<dbReference type="InterPro" id="IPR011089">
    <property type="entry name" value="GmrSD_C"/>
</dbReference>
<dbReference type="PANTHER" id="PTHR24094:SF15">
    <property type="entry name" value="AMP-DEPENDENT SYNTHETASE_LIGASE DOMAIN-CONTAINING PROTEIN-RELATED"/>
    <property type="match status" value="1"/>
</dbReference>
<feature type="chain" id="PRO_5038931199" description="GmrSD restriction endonucleases C-terminal domain-containing protein" evidence="2">
    <location>
        <begin position="23"/>
        <end position="280"/>
    </location>
</feature>
<evidence type="ECO:0000313" key="5">
    <source>
        <dbReference type="Proteomes" id="UP000565579"/>
    </source>
</evidence>
<keyword evidence="2" id="KW-0732">Signal</keyword>
<dbReference type="EMBL" id="JACHMI010000001">
    <property type="protein sequence ID" value="MBB6554163.1"/>
    <property type="molecule type" value="Genomic_DNA"/>
</dbReference>
<dbReference type="RefSeq" id="WP_246547052.1">
    <property type="nucleotide sequence ID" value="NZ_BAAAXY010000187.1"/>
</dbReference>
<dbReference type="PANTHER" id="PTHR24094">
    <property type="entry name" value="SECRETED PROTEIN"/>
    <property type="match status" value="1"/>
</dbReference>
<evidence type="ECO:0000313" key="4">
    <source>
        <dbReference type="EMBL" id="MBB6554163.1"/>
    </source>
</evidence>
<dbReference type="Pfam" id="PF07510">
    <property type="entry name" value="GmrSD_C"/>
    <property type="match status" value="1"/>
</dbReference>
<organism evidence="4 5">
    <name type="scientific">Nonomuraea rubra</name>
    <dbReference type="NCBI Taxonomy" id="46180"/>
    <lineage>
        <taxon>Bacteria</taxon>
        <taxon>Bacillati</taxon>
        <taxon>Actinomycetota</taxon>
        <taxon>Actinomycetes</taxon>
        <taxon>Streptosporangiales</taxon>
        <taxon>Streptosporangiaceae</taxon>
        <taxon>Nonomuraea</taxon>
    </lineage>
</organism>